<sequence length="536" mass="60763">MSITRIRDRKRSRDQEDEREDDQLPSLRTNRSSRSMRSRPAGLVLLFDEDEPDEAVASSRADPSGAMPPGQKRKLQELEQVSEEDGEEVDAVEDITVVDGSMSDGVVGDRGGLSIETRLSDQDTAVTLSRRQGDYGRTTKRKKQSHDAESLIVTSSDEDEDIICLGQNRKGGDEPRGALDSDRSRDRFHSERTSRDTVVAPSPAVPPLPYAQRVAKEALFRLKRRFKECRLRKRTNKWIREHVDRWTRPGVAFIRARSINYQLLACDDLLNIEAMWYRSILQGVRDRLTSRREDRIIGFENVKFLVPTEMIEVRAFLKAPWFNKEHTGVALRGRRSSPHPLRLGLPCSQRMDERNDNFVSSQLDAVIAERTAVDAWSTEINIVITLADELRTLLASDPDAASASQCRILVKILLGQSGVKEALEQLEKARQKIGRENKTRISDNPRERTKRWLDRGQRLVWSLTTVVKSEQRAFDALLAVVRRAQKQAEIQLDPAIPQHIRCVGDKIALAFPPGSKLAVAQAEVLEARKLLGKAKW</sequence>
<dbReference type="EMBL" id="JAKWFO010000005">
    <property type="protein sequence ID" value="KAI9636555.1"/>
    <property type="molecule type" value="Genomic_DNA"/>
</dbReference>
<feature type="compositionally biased region" description="Low complexity" evidence="1">
    <location>
        <begin position="26"/>
        <end position="39"/>
    </location>
</feature>
<dbReference type="GeneID" id="77727976"/>
<protein>
    <submittedName>
        <fullName evidence="2">Uncharacterized protein</fullName>
    </submittedName>
</protein>
<evidence type="ECO:0000256" key="1">
    <source>
        <dbReference type="SAM" id="MobiDB-lite"/>
    </source>
</evidence>
<keyword evidence="3" id="KW-1185">Reference proteome</keyword>
<evidence type="ECO:0000313" key="2">
    <source>
        <dbReference type="EMBL" id="KAI9636555.1"/>
    </source>
</evidence>
<organism evidence="2 3">
    <name type="scientific">Dioszegia hungarica</name>
    <dbReference type="NCBI Taxonomy" id="4972"/>
    <lineage>
        <taxon>Eukaryota</taxon>
        <taxon>Fungi</taxon>
        <taxon>Dikarya</taxon>
        <taxon>Basidiomycota</taxon>
        <taxon>Agaricomycotina</taxon>
        <taxon>Tremellomycetes</taxon>
        <taxon>Tremellales</taxon>
        <taxon>Bulleribasidiaceae</taxon>
        <taxon>Dioszegia</taxon>
    </lineage>
</organism>
<name>A0AA38LUZ1_9TREE</name>
<accession>A0AA38LUZ1</accession>
<feature type="region of interest" description="Disordered" evidence="1">
    <location>
        <begin position="1"/>
        <end position="89"/>
    </location>
</feature>
<gene>
    <name evidence="2" type="ORF">MKK02DRAFT_33720</name>
</gene>
<reference evidence="2" key="1">
    <citation type="journal article" date="2022" name="G3 (Bethesda)">
        <title>High quality genome of the basidiomycete yeast Dioszegia hungarica PDD-24b-2 isolated from cloud water.</title>
        <authorList>
            <person name="Jarrige D."/>
            <person name="Haridas S."/>
            <person name="Bleykasten-Grosshans C."/>
            <person name="Joly M."/>
            <person name="Nadalig T."/>
            <person name="Sancelme M."/>
            <person name="Vuilleumier S."/>
            <person name="Grigoriev I.V."/>
            <person name="Amato P."/>
            <person name="Bringel F."/>
        </authorList>
    </citation>
    <scope>NUCLEOTIDE SEQUENCE</scope>
    <source>
        <strain evidence="2">PDD-24b-2</strain>
    </source>
</reference>
<dbReference type="Proteomes" id="UP001164286">
    <property type="component" value="Unassembled WGS sequence"/>
</dbReference>
<dbReference type="AlphaFoldDB" id="A0AA38LUZ1"/>
<feature type="compositionally biased region" description="Basic and acidic residues" evidence="1">
    <location>
        <begin position="170"/>
        <end position="195"/>
    </location>
</feature>
<proteinExistence type="predicted"/>
<evidence type="ECO:0000313" key="3">
    <source>
        <dbReference type="Proteomes" id="UP001164286"/>
    </source>
</evidence>
<dbReference type="RefSeq" id="XP_052946332.1">
    <property type="nucleotide sequence ID" value="XM_053088771.1"/>
</dbReference>
<feature type="region of interest" description="Disordered" evidence="1">
    <location>
        <begin position="166"/>
        <end position="204"/>
    </location>
</feature>
<feature type="compositionally biased region" description="Acidic residues" evidence="1">
    <location>
        <begin position="80"/>
        <end position="89"/>
    </location>
</feature>
<comment type="caution">
    <text evidence="2">The sequence shown here is derived from an EMBL/GenBank/DDBJ whole genome shotgun (WGS) entry which is preliminary data.</text>
</comment>
<feature type="region of interest" description="Disordered" evidence="1">
    <location>
        <begin position="130"/>
        <end position="153"/>
    </location>
</feature>